<keyword evidence="2" id="KW-0456">Lyase</keyword>
<dbReference type="InterPro" id="IPR003817">
    <property type="entry name" value="PS_Dcarbxylase"/>
</dbReference>
<keyword evidence="1" id="KW-0210">Decarboxylase</keyword>
<protein>
    <submittedName>
        <fullName evidence="3">Phosphatidylserine decarboxylase-domain-containing protein</fullName>
    </submittedName>
</protein>
<dbReference type="EMBL" id="JBFXLR010000007">
    <property type="protein sequence ID" value="KAL2856761.1"/>
    <property type="molecule type" value="Genomic_DNA"/>
</dbReference>
<comment type="caution">
    <text evidence="3">The sequence shown here is derived from an EMBL/GenBank/DDBJ whole genome shotgun (WGS) entry which is preliminary data.</text>
</comment>
<dbReference type="RefSeq" id="XP_070902625.1">
    <property type="nucleotide sequence ID" value="XM_071044655.1"/>
</dbReference>
<sequence>MFDTFLRSISLLFSAGEHCEELIKEKYAPVVEELRIWVGADKRRRKDFEAAIHTARAYDTLEMRAINSLEDYYNFINEQLFWIPSEAVRPKDLLFRLRTMWFVLDQPSIIGYQSPVRPSVGSEQRIDSGLAWLSAWMVRYSNEIGKFMDMPESASALHTFETSPSYHIEDYIEPRGGWRTFNEFFARHVKPGRRPIASIGDNSVVTSPADFQFREAHRITPESTVVTKGLVWPLAQMFAGSPYKDRFANGVWLHGFLNVDDYHRVHTPLAGKVLEARIITGQNYMLVEADSARGGDGVSELCIPNETGYQFCQSRGLIILDTGAGLVAVLPVGMAIVSSVVLTAEVGAELHKGEELGYFQFGGSDVVLVFEERLGVEIRMERGRHYRMGRDIGRADVVSSFYKQASNESDHK</sequence>
<evidence type="ECO:0000313" key="3">
    <source>
        <dbReference type="EMBL" id="KAL2856761.1"/>
    </source>
</evidence>
<dbReference type="PANTHER" id="PTHR10067:SF13">
    <property type="entry name" value="PHOSPHATIDYLSERINE DECARBOXYLASE"/>
    <property type="match status" value="1"/>
</dbReference>
<gene>
    <name evidence="3" type="ORF">BJX68DRAFT_263300</name>
</gene>
<evidence type="ECO:0000313" key="4">
    <source>
        <dbReference type="Proteomes" id="UP001610444"/>
    </source>
</evidence>
<name>A0ABR4KWW8_9EURO</name>
<dbReference type="GeneID" id="98159819"/>
<dbReference type="Pfam" id="PF02666">
    <property type="entry name" value="PS_Dcarbxylase"/>
    <property type="match status" value="1"/>
</dbReference>
<proteinExistence type="predicted"/>
<dbReference type="PANTHER" id="PTHR10067">
    <property type="entry name" value="PHOSPHATIDYLSERINE DECARBOXYLASE"/>
    <property type="match status" value="1"/>
</dbReference>
<evidence type="ECO:0000256" key="1">
    <source>
        <dbReference type="ARBA" id="ARBA00022793"/>
    </source>
</evidence>
<keyword evidence="4" id="KW-1185">Reference proteome</keyword>
<evidence type="ECO:0000256" key="2">
    <source>
        <dbReference type="ARBA" id="ARBA00023239"/>
    </source>
</evidence>
<reference evidence="3 4" key="1">
    <citation type="submission" date="2024-07" db="EMBL/GenBank/DDBJ databases">
        <title>Section-level genome sequencing and comparative genomics of Aspergillus sections Usti and Cavernicolus.</title>
        <authorList>
            <consortium name="Lawrence Berkeley National Laboratory"/>
            <person name="Nybo J.L."/>
            <person name="Vesth T.C."/>
            <person name="Theobald S."/>
            <person name="Frisvad J.C."/>
            <person name="Larsen T.O."/>
            <person name="Kjaerboelling I."/>
            <person name="Rothschild-Mancinelli K."/>
            <person name="Lyhne E.K."/>
            <person name="Kogle M.E."/>
            <person name="Barry K."/>
            <person name="Clum A."/>
            <person name="Na H."/>
            <person name="Ledsgaard L."/>
            <person name="Lin J."/>
            <person name="Lipzen A."/>
            <person name="Kuo A."/>
            <person name="Riley R."/>
            <person name="Mondo S."/>
            <person name="LaButti K."/>
            <person name="Haridas S."/>
            <person name="Pangalinan J."/>
            <person name="Salamov A.A."/>
            <person name="Simmons B.A."/>
            <person name="Magnuson J.K."/>
            <person name="Chen J."/>
            <person name="Drula E."/>
            <person name="Henrissat B."/>
            <person name="Wiebenga A."/>
            <person name="Lubbers R.J."/>
            <person name="Gomes A.C."/>
            <person name="Macurrencykelacurrency M.R."/>
            <person name="Stajich J."/>
            <person name="Grigoriev I.V."/>
            <person name="Mortensen U.H."/>
            <person name="De vries R.P."/>
            <person name="Baker S.E."/>
            <person name="Andersen M.R."/>
        </authorList>
    </citation>
    <scope>NUCLEOTIDE SEQUENCE [LARGE SCALE GENOMIC DNA]</scope>
    <source>
        <strain evidence="3 4">CBS 756.74</strain>
    </source>
</reference>
<organism evidence="3 4">
    <name type="scientific">Aspergillus pseudodeflectus</name>
    <dbReference type="NCBI Taxonomy" id="176178"/>
    <lineage>
        <taxon>Eukaryota</taxon>
        <taxon>Fungi</taxon>
        <taxon>Dikarya</taxon>
        <taxon>Ascomycota</taxon>
        <taxon>Pezizomycotina</taxon>
        <taxon>Eurotiomycetes</taxon>
        <taxon>Eurotiomycetidae</taxon>
        <taxon>Eurotiales</taxon>
        <taxon>Aspergillaceae</taxon>
        <taxon>Aspergillus</taxon>
        <taxon>Aspergillus subgen. Nidulantes</taxon>
    </lineage>
</organism>
<accession>A0ABR4KWW8</accession>
<dbReference type="Proteomes" id="UP001610444">
    <property type="component" value="Unassembled WGS sequence"/>
</dbReference>